<evidence type="ECO:0008006" key="4">
    <source>
        <dbReference type="Google" id="ProtNLM"/>
    </source>
</evidence>
<sequence length="222" mass="25392">MKRTLTIALFFLTAMSLSSQYFFDDFTDSQKLDTAHAYLMVSEQFAKLGDAKQAAKFREMALFIYPELLIMDKEKIEEVVEAAAQPERPRITGPDRSGMIRYYFSKLLRSVTTGDLETADSLIAERLYLPEYEGGLTKSQLAPMVSEIYAEYDLSSLSPSDLYDLDSIRVDKVEEGTYLLTINGADDESLYRTGITFFGRVQTFRFRQFDTGWKIDKITALF</sequence>
<evidence type="ECO:0000313" key="3">
    <source>
        <dbReference type="Proteomes" id="UP000587760"/>
    </source>
</evidence>
<keyword evidence="1" id="KW-0732">Signal</keyword>
<organism evidence="2 3">
    <name type="scientific">Spirochaeta isovalerica</name>
    <dbReference type="NCBI Taxonomy" id="150"/>
    <lineage>
        <taxon>Bacteria</taxon>
        <taxon>Pseudomonadati</taxon>
        <taxon>Spirochaetota</taxon>
        <taxon>Spirochaetia</taxon>
        <taxon>Spirochaetales</taxon>
        <taxon>Spirochaetaceae</taxon>
        <taxon>Spirochaeta</taxon>
    </lineage>
</organism>
<keyword evidence="3" id="KW-1185">Reference proteome</keyword>
<gene>
    <name evidence="2" type="ORF">HNR50_002502</name>
</gene>
<evidence type="ECO:0000313" key="2">
    <source>
        <dbReference type="EMBL" id="MBB6480829.1"/>
    </source>
</evidence>
<dbReference type="AlphaFoldDB" id="A0A841RDA1"/>
<name>A0A841RDA1_9SPIO</name>
<proteinExistence type="predicted"/>
<protein>
    <recommendedName>
        <fullName evidence="4">Lipoprotein</fullName>
    </recommendedName>
</protein>
<accession>A0A841RDA1</accession>
<reference evidence="2 3" key="1">
    <citation type="submission" date="2020-08" db="EMBL/GenBank/DDBJ databases">
        <title>Genomic Encyclopedia of Type Strains, Phase IV (KMG-IV): sequencing the most valuable type-strain genomes for metagenomic binning, comparative biology and taxonomic classification.</title>
        <authorList>
            <person name="Goeker M."/>
        </authorList>
    </citation>
    <scope>NUCLEOTIDE SEQUENCE [LARGE SCALE GENOMIC DNA]</scope>
    <source>
        <strain evidence="2 3">DSM 2461</strain>
    </source>
</reference>
<evidence type="ECO:0000256" key="1">
    <source>
        <dbReference type="SAM" id="SignalP"/>
    </source>
</evidence>
<dbReference type="Proteomes" id="UP000587760">
    <property type="component" value="Unassembled WGS sequence"/>
</dbReference>
<dbReference type="RefSeq" id="WP_184747087.1">
    <property type="nucleotide sequence ID" value="NZ_JACHGJ010000004.1"/>
</dbReference>
<dbReference type="EMBL" id="JACHGJ010000004">
    <property type="protein sequence ID" value="MBB6480829.1"/>
    <property type="molecule type" value="Genomic_DNA"/>
</dbReference>
<feature type="chain" id="PRO_5032620588" description="Lipoprotein" evidence="1">
    <location>
        <begin position="24"/>
        <end position="222"/>
    </location>
</feature>
<feature type="signal peptide" evidence="1">
    <location>
        <begin position="1"/>
        <end position="23"/>
    </location>
</feature>
<comment type="caution">
    <text evidence="2">The sequence shown here is derived from an EMBL/GenBank/DDBJ whole genome shotgun (WGS) entry which is preliminary data.</text>
</comment>